<proteinExistence type="predicted"/>
<reference evidence="1" key="1">
    <citation type="journal article" date="2018" name="Nat. Plants">
        <title>Whole-genome landscape of Medicago truncatula symbiotic genes.</title>
        <authorList>
            <person name="Pecrix Y."/>
            <person name="Gamas P."/>
            <person name="Carrere S."/>
        </authorList>
    </citation>
    <scope>NUCLEOTIDE SEQUENCE</scope>
    <source>
        <tissue evidence="1">Leaves</tissue>
    </source>
</reference>
<accession>A0A396JIW7</accession>
<dbReference type="Gramene" id="rna12563">
    <property type="protein sequence ID" value="RHN76268.1"/>
    <property type="gene ID" value="gene12563"/>
</dbReference>
<dbReference type="EMBL" id="PSQE01000002">
    <property type="protein sequence ID" value="RHN76268.1"/>
    <property type="molecule type" value="Genomic_DNA"/>
</dbReference>
<organism evidence="1">
    <name type="scientific">Medicago truncatula</name>
    <name type="common">Barrel medic</name>
    <name type="synonym">Medicago tribuloides</name>
    <dbReference type="NCBI Taxonomy" id="3880"/>
    <lineage>
        <taxon>Eukaryota</taxon>
        <taxon>Viridiplantae</taxon>
        <taxon>Streptophyta</taxon>
        <taxon>Embryophyta</taxon>
        <taxon>Tracheophyta</taxon>
        <taxon>Spermatophyta</taxon>
        <taxon>Magnoliopsida</taxon>
        <taxon>eudicotyledons</taxon>
        <taxon>Gunneridae</taxon>
        <taxon>Pentapetalae</taxon>
        <taxon>rosids</taxon>
        <taxon>fabids</taxon>
        <taxon>Fabales</taxon>
        <taxon>Fabaceae</taxon>
        <taxon>Papilionoideae</taxon>
        <taxon>50 kb inversion clade</taxon>
        <taxon>NPAAA clade</taxon>
        <taxon>Hologalegina</taxon>
        <taxon>IRL clade</taxon>
        <taxon>Trifolieae</taxon>
        <taxon>Medicago</taxon>
    </lineage>
</organism>
<dbReference type="Proteomes" id="UP000265566">
    <property type="component" value="Chromosome 2"/>
</dbReference>
<sequence>MQLPIPAMVRISLSESGLRPKKSLVNALFPPAATSSSLVVVFGISLSPS</sequence>
<protein>
    <submittedName>
        <fullName evidence="1">Uncharacterized protein</fullName>
    </submittedName>
</protein>
<dbReference type="AlphaFoldDB" id="A0A396JIW7"/>
<name>A0A396JIW7_MEDTR</name>
<comment type="caution">
    <text evidence="1">The sequence shown here is derived from an EMBL/GenBank/DDBJ whole genome shotgun (WGS) entry which is preliminary data.</text>
</comment>
<evidence type="ECO:0000313" key="1">
    <source>
        <dbReference type="EMBL" id="RHN76268.1"/>
    </source>
</evidence>
<gene>
    <name evidence="1" type="ORF">MtrunA17_Chr2g0330181</name>
</gene>